<dbReference type="AlphaFoldDB" id="A0AAE3WIB2"/>
<accession>A0AAE3WIB2</accession>
<protein>
    <submittedName>
        <fullName evidence="2">Uncharacterized protein</fullName>
    </submittedName>
</protein>
<keyword evidence="1" id="KW-0472">Membrane</keyword>
<evidence type="ECO:0000313" key="2">
    <source>
        <dbReference type="EMBL" id="MDQ2092170.1"/>
    </source>
</evidence>
<feature type="transmembrane region" description="Helical" evidence="1">
    <location>
        <begin position="31"/>
        <end position="49"/>
    </location>
</feature>
<keyword evidence="1" id="KW-0812">Transmembrane</keyword>
<keyword evidence="1" id="KW-1133">Transmembrane helix</keyword>
<reference evidence="2" key="2">
    <citation type="submission" date="2023-02" db="EMBL/GenBank/DDBJ databases">
        <title>'Rhodoalgimonas zhirmunskyi' gen. nov., isolated from a red alga.</title>
        <authorList>
            <person name="Nedashkovskaya O.I."/>
            <person name="Otstavnykh N.Y."/>
            <person name="Bystritskaya E.P."/>
            <person name="Balabanova L.A."/>
            <person name="Isaeva M.P."/>
        </authorList>
    </citation>
    <scope>NUCLEOTIDE SEQUENCE</scope>
    <source>
        <strain evidence="2">KCTC 52189</strain>
    </source>
</reference>
<feature type="transmembrane region" description="Helical" evidence="1">
    <location>
        <begin position="61"/>
        <end position="79"/>
    </location>
</feature>
<reference evidence="2" key="1">
    <citation type="submission" date="2022-07" db="EMBL/GenBank/DDBJ databases">
        <authorList>
            <person name="Otstavnykh N."/>
            <person name="Isaeva M."/>
            <person name="Bystritskaya E."/>
        </authorList>
    </citation>
    <scope>NUCLEOTIDE SEQUENCE</scope>
    <source>
        <strain evidence="2">KCTC 52189</strain>
    </source>
</reference>
<evidence type="ECO:0000313" key="3">
    <source>
        <dbReference type="Proteomes" id="UP001226762"/>
    </source>
</evidence>
<name>A0AAE3WIB2_9RHOB</name>
<dbReference type="Proteomes" id="UP001226762">
    <property type="component" value="Unassembled WGS sequence"/>
</dbReference>
<keyword evidence="3" id="KW-1185">Reference proteome</keyword>
<proteinExistence type="predicted"/>
<sequence>MSQDKHEDTDAFPWLGRRLLWLDNRRNVNRIVYALYGLCAALFLADFFYHKHVYLGVEELPGFYAVYGFVMCAMLVICAKAMRVILMRREDYYAPRDVEAEEYPEDQLDRAEHDA</sequence>
<organism evidence="2 3">
    <name type="scientific">Marimonas arenosa</name>
    <dbReference type="NCBI Taxonomy" id="1795305"/>
    <lineage>
        <taxon>Bacteria</taxon>
        <taxon>Pseudomonadati</taxon>
        <taxon>Pseudomonadota</taxon>
        <taxon>Alphaproteobacteria</taxon>
        <taxon>Rhodobacterales</taxon>
        <taxon>Paracoccaceae</taxon>
        <taxon>Marimonas</taxon>
    </lineage>
</organism>
<comment type="caution">
    <text evidence="2">The sequence shown here is derived from an EMBL/GenBank/DDBJ whole genome shotgun (WGS) entry which is preliminary data.</text>
</comment>
<dbReference type="RefSeq" id="WP_306737471.1">
    <property type="nucleotide sequence ID" value="NZ_JANHAX010000007.1"/>
</dbReference>
<dbReference type="EMBL" id="JANHAX010000007">
    <property type="protein sequence ID" value="MDQ2092170.1"/>
    <property type="molecule type" value="Genomic_DNA"/>
</dbReference>
<gene>
    <name evidence="2" type="ORF">NO357_19885</name>
</gene>
<evidence type="ECO:0000256" key="1">
    <source>
        <dbReference type="SAM" id="Phobius"/>
    </source>
</evidence>